<dbReference type="InterPro" id="IPR018201">
    <property type="entry name" value="Ketoacyl_synth_AS"/>
</dbReference>
<evidence type="ECO:0000256" key="7">
    <source>
        <dbReference type="ARBA" id="ARBA00023315"/>
    </source>
</evidence>
<dbReference type="GO" id="GO:0008168">
    <property type="term" value="F:methyltransferase activity"/>
    <property type="evidence" value="ECO:0007669"/>
    <property type="project" value="UniProtKB-KW"/>
</dbReference>
<comment type="caution">
    <text evidence="12">The sequence shown here is derived from an EMBL/GenBank/DDBJ whole genome shotgun (WGS) entry which is preliminary data.</text>
</comment>
<dbReference type="Pfam" id="PF21089">
    <property type="entry name" value="PKS_DH_N"/>
    <property type="match status" value="1"/>
</dbReference>
<dbReference type="Pfam" id="PF02801">
    <property type="entry name" value="Ketoacyl-synt_C"/>
    <property type="match status" value="1"/>
</dbReference>
<dbReference type="InterPro" id="IPR001227">
    <property type="entry name" value="Ac_transferase_dom_sf"/>
</dbReference>
<feature type="region of interest" description="N-terminal hotdog fold" evidence="8">
    <location>
        <begin position="917"/>
        <end position="1047"/>
    </location>
</feature>
<dbReference type="Pfam" id="PF08242">
    <property type="entry name" value="Methyltransf_12"/>
    <property type="match status" value="1"/>
</dbReference>
<dbReference type="SUPFAM" id="SSF53335">
    <property type="entry name" value="S-adenosyl-L-methionine-dependent methyltransferases"/>
    <property type="match status" value="1"/>
</dbReference>
<evidence type="ECO:0000259" key="9">
    <source>
        <dbReference type="PROSITE" id="PS50075"/>
    </source>
</evidence>
<evidence type="ECO:0000256" key="1">
    <source>
        <dbReference type="ARBA" id="ARBA00022450"/>
    </source>
</evidence>
<dbReference type="InterPro" id="IPR014030">
    <property type="entry name" value="Ketoacyl_synth_N"/>
</dbReference>
<feature type="domain" description="PKS/mFAS DH" evidence="11">
    <location>
        <begin position="917"/>
        <end position="1205"/>
    </location>
</feature>
<gene>
    <name evidence="12" type="ORF">N7458_003380</name>
</gene>
<dbReference type="InterPro" id="IPR057326">
    <property type="entry name" value="KR_dom"/>
</dbReference>
<dbReference type="InterPro" id="IPR009081">
    <property type="entry name" value="PP-bd_ACP"/>
</dbReference>
<dbReference type="SUPFAM" id="SSF55048">
    <property type="entry name" value="Probable ACP-binding domain of malonyl-CoA ACP transacylase"/>
    <property type="match status" value="1"/>
</dbReference>
<feature type="region of interest" description="C-terminal hotdog fold" evidence="8">
    <location>
        <begin position="1060"/>
        <end position="1205"/>
    </location>
</feature>
<dbReference type="InterPro" id="IPR049552">
    <property type="entry name" value="PKS_DH_N"/>
</dbReference>
<dbReference type="InterPro" id="IPR020807">
    <property type="entry name" value="PKS_DH"/>
</dbReference>
<keyword evidence="13" id="KW-1185">Reference proteome</keyword>
<keyword evidence="3" id="KW-0489">Methyltransferase</keyword>
<dbReference type="GO" id="GO:0004312">
    <property type="term" value="F:fatty acid synthase activity"/>
    <property type="evidence" value="ECO:0007669"/>
    <property type="project" value="TreeGrafter"/>
</dbReference>
<dbReference type="Pfam" id="PF14765">
    <property type="entry name" value="PS-DH"/>
    <property type="match status" value="1"/>
</dbReference>
<dbReference type="SUPFAM" id="SSF50129">
    <property type="entry name" value="GroES-like"/>
    <property type="match status" value="1"/>
</dbReference>
<dbReference type="InterPro" id="IPR013154">
    <property type="entry name" value="ADH-like_N"/>
</dbReference>
<dbReference type="GO" id="GO:1901336">
    <property type="term" value="P:lactone biosynthetic process"/>
    <property type="evidence" value="ECO:0007669"/>
    <property type="project" value="UniProtKB-ARBA"/>
</dbReference>
<dbReference type="Gene3D" id="3.40.47.10">
    <property type="match status" value="1"/>
</dbReference>
<dbReference type="CDD" id="cd02440">
    <property type="entry name" value="AdoMet_MTases"/>
    <property type="match status" value="1"/>
</dbReference>
<dbReference type="Proteomes" id="UP001213681">
    <property type="component" value="Unassembled WGS sequence"/>
</dbReference>
<dbReference type="InterPro" id="IPR036291">
    <property type="entry name" value="NAD(P)-bd_dom_sf"/>
</dbReference>
<dbReference type="PROSITE" id="PS52004">
    <property type="entry name" value="KS3_2"/>
    <property type="match status" value="1"/>
</dbReference>
<dbReference type="Gene3D" id="3.40.50.720">
    <property type="entry name" value="NAD(P)-binding Rossmann-like Domain"/>
    <property type="match status" value="2"/>
</dbReference>
<dbReference type="Gene3D" id="1.10.1200.10">
    <property type="entry name" value="ACP-like"/>
    <property type="match status" value="1"/>
</dbReference>
<keyword evidence="7" id="KW-0012">Acyltransferase</keyword>
<evidence type="ECO:0000313" key="12">
    <source>
        <dbReference type="EMBL" id="KAJ5461828.1"/>
    </source>
</evidence>
<dbReference type="SMART" id="SM00823">
    <property type="entry name" value="PKS_PP"/>
    <property type="match status" value="1"/>
</dbReference>
<dbReference type="SMART" id="SM00826">
    <property type="entry name" value="PKS_DH"/>
    <property type="match status" value="1"/>
</dbReference>
<keyword evidence="6" id="KW-0511">Multifunctional enzyme</keyword>
<dbReference type="PROSITE" id="PS52019">
    <property type="entry name" value="PKS_MFAS_DH"/>
    <property type="match status" value="1"/>
</dbReference>
<dbReference type="GO" id="GO:0032259">
    <property type="term" value="P:methylation"/>
    <property type="evidence" value="ECO:0007669"/>
    <property type="project" value="UniProtKB-KW"/>
</dbReference>
<dbReference type="PROSITE" id="PS00606">
    <property type="entry name" value="KS3_1"/>
    <property type="match status" value="1"/>
</dbReference>
<dbReference type="GO" id="GO:0031177">
    <property type="term" value="F:phosphopantetheine binding"/>
    <property type="evidence" value="ECO:0007669"/>
    <property type="project" value="InterPro"/>
</dbReference>
<dbReference type="PANTHER" id="PTHR43775">
    <property type="entry name" value="FATTY ACID SYNTHASE"/>
    <property type="match status" value="1"/>
</dbReference>
<dbReference type="InterPro" id="IPR013217">
    <property type="entry name" value="Methyltransf_12"/>
</dbReference>
<keyword evidence="2" id="KW-0597">Phosphoprotein</keyword>
<evidence type="ECO:0000256" key="4">
    <source>
        <dbReference type="ARBA" id="ARBA00022679"/>
    </source>
</evidence>
<keyword evidence="5" id="KW-0521">NADP</keyword>
<dbReference type="InterPro" id="IPR014031">
    <property type="entry name" value="Ketoacyl_synth_C"/>
</dbReference>
<dbReference type="GO" id="GO:0030639">
    <property type="term" value="P:polyketide biosynthetic process"/>
    <property type="evidence" value="ECO:0007669"/>
    <property type="project" value="UniProtKB-ARBA"/>
</dbReference>
<dbReference type="RefSeq" id="XP_056770870.1">
    <property type="nucleotide sequence ID" value="XM_056906763.1"/>
</dbReference>
<evidence type="ECO:0000256" key="3">
    <source>
        <dbReference type="ARBA" id="ARBA00022603"/>
    </source>
</evidence>
<evidence type="ECO:0000259" key="10">
    <source>
        <dbReference type="PROSITE" id="PS52004"/>
    </source>
</evidence>
<keyword evidence="1" id="KW-0596">Phosphopantetheine</keyword>
<dbReference type="InterPro" id="IPR014043">
    <property type="entry name" value="Acyl_transferase_dom"/>
</dbReference>
<dbReference type="InterPro" id="IPR042104">
    <property type="entry name" value="PKS_dehydratase_sf"/>
</dbReference>
<dbReference type="GO" id="GO:0016491">
    <property type="term" value="F:oxidoreductase activity"/>
    <property type="evidence" value="ECO:0007669"/>
    <property type="project" value="InterPro"/>
</dbReference>
<dbReference type="InterPro" id="IPR013968">
    <property type="entry name" value="PKS_KR"/>
</dbReference>
<dbReference type="SUPFAM" id="SSF53901">
    <property type="entry name" value="Thiolase-like"/>
    <property type="match status" value="1"/>
</dbReference>
<dbReference type="GO" id="GO:0006633">
    <property type="term" value="P:fatty acid biosynthetic process"/>
    <property type="evidence" value="ECO:0007669"/>
    <property type="project" value="InterPro"/>
</dbReference>
<dbReference type="Gene3D" id="3.40.366.10">
    <property type="entry name" value="Malonyl-Coenzyme A Acyl Carrier Protein, domain 2"/>
    <property type="match status" value="1"/>
</dbReference>
<dbReference type="CDD" id="cd00833">
    <property type="entry name" value="PKS"/>
    <property type="match status" value="1"/>
</dbReference>
<sequence>MFQPIPSGSSVPIAICGMGMRLPGGIHHEEELYNFLIEQKDARSIVPPNRYNVDAHFSPHGKKGTVITRQGYFLDADLSNFDPTTFKITATEASHLDPNQRLCLEVVREALESAGETNWRGKKIGTYVGLFGEDWQDMRQKDASFNSSYGLIGALDYAIANRISYEYDLKGPSVMVKTACSSAAVGLHEAMQEIQRGNITSAIVAGANLIFAPGMTVAMSIQAALSPEGSSKSFDAAADGYARGEAVTAIYIKQLDEAIRDGNPIRAILRASSSNSDGRTPGFSTPNADSHEAAMREAYSIAGLDFSQTAMVEAHGTGTATGDPIEAEAIARCFGKEGVYIGAVKPNLGHSEGAAALTSLIKAVVSLEHQTIIPNIKFKTPNPAIPWKTAKLQVPVKVCPWPMDRAERVSVNSYGIGGSNVHFILDSAASFNLGRPKSIPPAVNDHSQTKELLIFSAGHPESVKSMVKNHQNYLAKFPDRLRKIAYNLSERRERLKYRAFCVSNGSQLLSETAPAPCRNLNKIAFVFTGQGAQWVHMGRDLMLEFPSFLENIRSMDRVLKTLEHAPSWSIEETTDVLCHTDDANVLSQPEYSQTICTALQIGLVDLLESWGVKPFAVVGHSSGEIAASYSARSLTKTEAIIIAFYRGHVCKDPPQKGGMAAVGLGKAEAAAFLLSGVSVACENSPSSVTLAGNVDALETVMAKIKKANEDTFVRRLKVEMAYHSGIGFNTHLSSLTKLDANTEKLDHMGDLGDKYRDLVASHLDPRPPRIPFYSSAYGGTVLSEASQFGPHYWQENLENPVLFNAAVKSMVSTTPQLVLLEVGPHSSLRGALSQITQPLPSTVIYVPTLVRDKNDTESFLSTIGQLFTAGADIRAHSDPTDAIVLPDLPTYPFHYEKSYWVESRVMSNWRFPKHLPHDLLGIRTLEGTDMVPAWRNNLQLYELPWLRDHRVGKDIVFPAACYIALAGEAAFQLTEGDARDYTVKSVDLHQALLLQEDAATEIVTTLRPQRLTTSLNSDWYEFLIVSHDGETWKKHCSGLVRIGRASTPPPAFKKVAETLPRKVSSTRWYEASARVGLNYGPCFTGLQKITAGVTETRSAVDIIDKPETASESIYPLHPITLDLAFQALTVAIFKGDYRTVEYLPLPKFLGEIYVGHGTGKKIHISSTSGGQNSSGGHLYGIGEDGDLLLYLKDPVHICLEKDSDGPEPMAVTLEWKPDFSLLDSGKLTRPIYDIREQVILGERLYVLCALESNIALQGVSTAQPHLERYRQWLGIQCARLAEPGYILAEDSVDLVNMASEDRRKLIPKILEQCKAIGCGDIGIAIWKAYDQLVNIFEGETDFLDLVINDGTLSNVYNWANDMWDVSEFFQLLGHMQPQMKVLEIGAGTGGLTAKVLEHLRSSYGERLYLQYTFTDVSSGFFPAANKRFAEYQAIEYKVLDISRHPLEQGFQREEYDLIIASNVLHATPILHDTLVHVRTLLKPQGRLFLQELSPVGNSMGYIMGIFSGWWLGAADGRDEKPFISPEEWDTRLRSAGFNGCETVKFDNKKPYHLNANIVARPAIEVEYSRTITLLSGPSAIHPLAFKVETLLQQKGYQTMHCQLGDEQHTIPDQDLISFLDLDQPFLKAPSEADWDQFLHTIGTLQQASVLWLLPLTQIKSNDPHTALILGVTRTIRSELAMPLSTLEMESHTSLEAAVAVVDVLNKLQQHNEDDGDLDPDMEYCWANGAVHVGRYHWYPVKKALKETAAEPATKVLRIGTHGLLQSLYWSGCALPELGADQVQIQTQAVGLNFKDVLVAMGVVDNASKDAIFGVEGAGYVSKTGANVDHLEVGDRVVYIGASTVGLATEVQRQGCFTLRIPDRLSFEDAATMSAAYVTVLLGVVEKARLERGQSILIHAATGGVGIAAVNVARWLGLDIYCTVGSERKVEFLVQEHAIPRDRIFHSRNTSFRDDIMAATNGVGVDCVLNSLSGELLHASWECVAASGCMIEIGKRDMIGRGQLALDRFEDNRTYIGIDLSRYIVTNPTKIMRLMNLMLHLYNGVHIRPIDPITLYGANEVQDAFRYMQQGSHIGKVVIKFPEDQGALRWTVETPTPSFKQDRAYLLVGGMGGLGRAIATWMVTHGARYLIFLSRSAGTSENDKMFIQELEARGCTVQAWAGDVADPVLVKNAIQQAPVPIAGVMQMAMVLCDVGILDMSLEDYHTALKPKVHGTWNIHNVLPNEYLDFFVMFSSVCGQMGYYGQANYAAANTFLDAFAQYRHSQGLKASVQDICAINDVGFISQNPAVKVSMQAGSTRLITEQDFLDTLQLTIAKSSSPSVSYPARMEDLGTGLVFHNPSQVTQMSECQLPIMHPENHIIWKRDPRMAIYRNIETTSTKAETTSNGLRSFLSEINDDPALLQQPAAAEFLARKLRDRVAAFLMRRESEEPLDLGLTLTEAGVDSLVAIEVRNWWKQNLGVEISVLEMKNGGSMLDIGGLAAKRLREKLSSSAKVDCEFNYTCAGLN</sequence>
<evidence type="ECO:0000256" key="2">
    <source>
        <dbReference type="ARBA" id="ARBA00022553"/>
    </source>
</evidence>
<dbReference type="InterPro" id="IPR029063">
    <property type="entry name" value="SAM-dependent_MTases_sf"/>
</dbReference>
<dbReference type="InterPro" id="IPR020843">
    <property type="entry name" value="ER"/>
</dbReference>
<dbReference type="GO" id="GO:0004315">
    <property type="term" value="F:3-oxoacyl-[acyl-carrier-protein] synthase activity"/>
    <property type="evidence" value="ECO:0007669"/>
    <property type="project" value="InterPro"/>
</dbReference>
<keyword evidence="4" id="KW-0808">Transferase</keyword>
<dbReference type="InterPro" id="IPR032821">
    <property type="entry name" value="PKS_assoc"/>
</dbReference>
<evidence type="ECO:0000259" key="11">
    <source>
        <dbReference type="PROSITE" id="PS52019"/>
    </source>
</evidence>
<dbReference type="PANTHER" id="PTHR43775:SF49">
    <property type="entry name" value="SYNTHASE, PUTATIVE (JCVI)-RELATED"/>
    <property type="match status" value="1"/>
</dbReference>
<dbReference type="Pfam" id="PF00109">
    <property type="entry name" value="ketoacyl-synt"/>
    <property type="match status" value="1"/>
</dbReference>
<dbReference type="Gene3D" id="3.10.129.110">
    <property type="entry name" value="Polyketide synthase dehydratase"/>
    <property type="match status" value="1"/>
</dbReference>
<dbReference type="InterPro" id="IPR049551">
    <property type="entry name" value="PKS_DH_C"/>
</dbReference>
<evidence type="ECO:0000256" key="6">
    <source>
        <dbReference type="ARBA" id="ARBA00023268"/>
    </source>
</evidence>
<accession>A0AAD6G827</accession>
<dbReference type="Pfam" id="PF13602">
    <property type="entry name" value="ADH_zinc_N_2"/>
    <property type="match status" value="1"/>
</dbReference>
<dbReference type="SUPFAM" id="SSF52151">
    <property type="entry name" value="FabD/lysophospholipase-like"/>
    <property type="match status" value="1"/>
</dbReference>
<dbReference type="CDD" id="cd05195">
    <property type="entry name" value="enoyl_red"/>
    <property type="match status" value="1"/>
</dbReference>
<evidence type="ECO:0000313" key="13">
    <source>
        <dbReference type="Proteomes" id="UP001213681"/>
    </source>
</evidence>
<dbReference type="InterPro" id="IPR050091">
    <property type="entry name" value="PKS_NRPS_Biosynth_Enz"/>
</dbReference>
<dbReference type="GeneID" id="81597006"/>
<dbReference type="InterPro" id="IPR049900">
    <property type="entry name" value="PKS_mFAS_DH"/>
</dbReference>
<dbReference type="SMART" id="SM00827">
    <property type="entry name" value="PKS_AT"/>
    <property type="match status" value="1"/>
</dbReference>
<dbReference type="Gene3D" id="3.40.50.150">
    <property type="entry name" value="Vaccinia Virus protein VP39"/>
    <property type="match status" value="1"/>
</dbReference>
<dbReference type="SMART" id="SM00829">
    <property type="entry name" value="PKS_ER"/>
    <property type="match status" value="1"/>
</dbReference>
<dbReference type="InterPro" id="IPR020806">
    <property type="entry name" value="PKS_PP-bd"/>
</dbReference>
<dbReference type="Pfam" id="PF08240">
    <property type="entry name" value="ADH_N"/>
    <property type="match status" value="1"/>
</dbReference>
<name>A0AAD6G827_9EURO</name>
<dbReference type="Pfam" id="PF00698">
    <property type="entry name" value="Acyl_transf_1"/>
    <property type="match status" value="1"/>
</dbReference>
<dbReference type="SUPFAM" id="SSF47336">
    <property type="entry name" value="ACP-like"/>
    <property type="match status" value="1"/>
</dbReference>
<proteinExistence type="predicted"/>
<dbReference type="InterPro" id="IPR016036">
    <property type="entry name" value="Malonyl_transacylase_ACP-bd"/>
</dbReference>
<dbReference type="SMART" id="SM00825">
    <property type="entry name" value="PKS_KS"/>
    <property type="match status" value="1"/>
</dbReference>
<dbReference type="InterPro" id="IPR016039">
    <property type="entry name" value="Thiolase-like"/>
</dbReference>
<dbReference type="Pfam" id="PF08659">
    <property type="entry name" value="KR"/>
    <property type="match status" value="1"/>
</dbReference>
<evidence type="ECO:0000256" key="8">
    <source>
        <dbReference type="PROSITE-ProRule" id="PRU01363"/>
    </source>
</evidence>
<dbReference type="Gene3D" id="3.90.180.10">
    <property type="entry name" value="Medium-chain alcohol dehydrogenases, catalytic domain"/>
    <property type="match status" value="1"/>
</dbReference>
<reference evidence="12" key="2">
    <citation type="journal article" date="2023" name="IMA Fungus">
        <title>Comparative genomic study of the Penicillium genus elucidates a diverse pangenome and 15 lateral gene transfer events.</title>
        <authorList>
            <person name="Petersen C."/>
            <person name="Sorensen T."/>
            <person name="Nielsen M.R."/>
            <person name="Sondergaard T.E."/>
            <person name="Sorensen J.L."/>
            <person name="Fitzpatrick D.A."/>
            <person name="Frisvad J.C."/>
            <person name="Nielsen K.L."/>
        </authorList>
    </citation>
    <scope>NUCLEOTIDE SEQUENCE</scope>
    <source>
        <strain evidence="12">IBT 16125</strain>
    </source>
</reference>
<reference evidence="12" key="1">
    <citation type="submission" date="2022-12" db="EMBL/GenBank/DDBJ databases">
        <authorList>
            <person name="Petersen C."/>
        </authorList>
    </citation>
    <scope>NUCLEOTIDE SEQUENCE</scope>
    <source>
        <strain evidence="12">IBT 16125</strain>
    </source>
</reference>
<feature type="active site" description="Proton donor; for dehydratase activity" evidence="8">
    <location>
        <position position="1122"/>
    </location>
</feature>
<dbReference type="PROSITE" id="PS50075">
    <property type="entry name" value="CARRIER"/>
    <property type="match status" value="1"/>
</dbReference>
<feature type="active site" description="Proton acceptor; for dehydratase activity" evidence="8">
    <location>
        <position position="949"/>
    </location>
</feature>
<evidence type="ECO:0000256" key="5">
    <source>
        <dbReference type="ARBA" id="ARBA00022857"/>
    </source>
</evidence>
<protein>
    <submittedName>
        <fullName evidence="12">Type I iterative polyketide synthase</fullName>
    </submittedName>
</protein>
<dbReference type="InterPro" id="IPR036736">
    <property type="entry name" value="ACP-like_sf"/>
</dbReference>
<dbReference type="InterPro" id="IPR011032">
    <property type="entry name" value="GroES-like_sf"/>
</dbReference>
<feature type="domain" description="Ketosynthase family 3 (KS3)" evidence="10">
    <location>
        <begin position="10"/>
        <end position="427"/>
    </location>
</feature>
<dbReference type="SUPFAM" id="SSF51735">
    <property type="entry name" value="NAD(P)-binding Rossmann-fold domains"/>
    <property type="match status" value="2"/>
</dbReference>
<dbReference type="InterPro" id="IPR016035">
    <property type="entry name" value="Acyl_Trfase/lysoPLipase"/>
</dbReference>
<dbReference type="Pfam" id="PF16197">
    <property type="entry name" value="KAsynt_C_assoc"/>
    <property type="match status" value="1"/>
</dbReference>
<dbReference type="SMART" id="SM00822">
    <property type="entry name" value="PKS_KR"/>
    <property type="match status" value="1"/>
</dbReference>
<organism evidence="12 13">
    <name type="scientific">Penicillium daleae</name>
    <dbReference type="NCBI Taxonomy" id="63821"/>
    <lineage>
        <taxon>Eukaryota</taxon>
        <taxon>Fungi</taxon>
        <taxon>Dikarya</taxon>
        <taxon>Ascomycota</taxon>
        <taxon>Pezizomycotina</taxon>
        <taxon>Eurotiomycetes</taxon>
        <taxon>Eurotiomycetidae</taxon>
        <taxon>Eurotiales</taxon>
        <taxon>Aspergillaceae</taxon>
        <taxon>Penicillium</taxon>
    </lineage>
</organism>
<dbReference type="InterPro" id="IPR020841">
    <property type="entry name" value="PKS_Beta-ketoAc_synthase_dom"/>
</dbReference>
<feature type="domain" description="Carrier" evidence="9">
    <location>
        <begin position="2405"/>
        <end position="2487"/>
    </location>
</feature>
<dbReference type="EMBL" id="JAPVEA010000002">
    <property type="protein sequence ID" value="KAJ5461828.1"/>
    <property type="molecule type" value="Genomic_DNA"/>
</dbReference>